<dbReference type="AlphaFoldDB" id="A0A1G5F6F5"/>
<accession>A0A1G5F6F5</accession>
<dbReference type="RefSeq" id="WP_091541414.1">
    <property type="nucleotide sequence ID" value="NZ_FMUS01000006.1"/>
</dbReference>
<evidence type="ECO:0000256" key="1">
    <source>
        <dbReference type="SAM" id="Phobius"/>
    </source>
</evidence>
<evidence type="ECO:0000313" key="3">
    <source>
        <dbReference type="Proteomes" id="UP000198636"/>
    </source>
</evidence>
<keyword evidence="1" id="KW-0472">Membrane</keyword>
<gene>
    <name evidence="2" type="ORF">SAMN03080606_01342</name>
</gene>
<dbReference type="EMBL" id="FMUS01000006">
    <property type="protein sequence ID" value="SCY34218.1"/>
    <property type="molecule type" value="Genomic_DNA"/>
</dbReference>
<dbReference type="Proteomes" id="UP000198636">
    <property type="component" value="Unassembled WGS sequence"/>
</dbReference>
<keyword evidence="1" id="KW-0812">Transmembrane</keyword>
<keyword evidence="1" id="KW-1133">Transmembrane helix</keyword>
<feature type="transmembrane region" description="Helical" evidence="1">
    <location>
        <begin position="35"/>
        <end position="56"/>
    </location>
</feature>
<evidence type="ECO:0000313" key="2">
    <source>
        <dbReference type="EMBL" id="SCY34218.1"/>
    </source>
</evidence>
<reference evidence="2 3" key="1">
    <citation type="submission" date="2016-10" db="EMBL/GenBank/DDBJ databases">
        <authorList>
            <person name="de Groot N.N."/>
        </authorList>
    </citation>
    <scope>NUCLEOTIDE SEQUENCE [LARGE SCALE GENOMIC DNA]</scope>
    <source>
        <strain evidence="2 3">DSM 18978</strain>
    </source>
</reference>
<proteinExistence type="predicted"/>
<feature type="transmembrane region" description="Helical" evidence="1">
    <location>
        <begin position="12"/>
        <end position="29"/>
    </location>
</feature>
<protein>
    <submittedName>
        <fullName evidence="2">Uncharacterized protein</fullName>
    </submittedName>
</protein>
<sequence length="126" mass="14688">MIYKYDLRHKLYTIFFLLVFLIKSIHSLLTTTHNAMLLVYLVALGFLIIRLIYILFYKIVLLDRKIILNGLTKKEIDFYSIKKIVINKKSVAIETLNNQNIKVCSSDIGKFNEFAANLSLKIEESI</sequence>
<organism evidence="2 3">
    <name type="scientific">Alkaliphilus peptidifermentans DSM 18978</name>
    <dbReference type="NCBI Taxonomy" id="1120976"/>
    <lineage>
        <taxon>Bacteria</taxon>
        <taxon>Bacillati</taxon>
        <taxon>Bacillota</taxon>
        <taxon>Clostridia</taxon>
        <taxon>Peptostreptococcales</taxon>
        <taxon>Natronincolaceae</taxon>
        <taxon>Alkaliphilus</taxon>
    </lineage>
</organism>
<name>A0A1G5F6F5_9FIRM</name>
<keyword evidence="3" id="KW-1185">Reference proteome</keyword>
<dbReference type="OrthoDB" id="9887576at2"/>